<comment type="caution">
    <text evidence="5">The sequence shown here is derived from an EMBL/GenBank/DDBJ whole genome shotgun (WGS) entry which is preliminary data.</text>
</comment>
<dbReference type="Proteomes" id="UP001209540">
    <property type="component" value="Unassembled WGS sequence"/>
</dbReference>
<dbReference type="InterPro" id="IPR017853">
    <property type="entry name" value="GH"/>
</dbReference>
<dbReference type="AlphaFoldDB" id="A0AAD5K8S3"/>
<accession>A0AAD5K8S3</accession>
<evidence type="ECO:0000313" key="5">
    <source>
        <dbReference type="EMBL" id="KAI9261605.1"/>
    </source>
</evidence>
<name>A0AAD5K8S3_9FUNG</name>
<evidence type="ECO:0000256" key="1">
    <source>
        <dbReference type="ARBA" id="ARBA00001255"/>
    </source>
</evidence>
<dbReference type="SUPFAM" id="SSF51445">
    <property type="entry name" value="(Trans)glycosidases"/>
    <property type="match status" value="1"/>
</dbReference>
<evidence type="ECO:0000256" key="3">
    <source>
        <dbReference type="ARBA" id="ARBA00022801"/>
    </source>
</evidence>
<dbReference type="GO" id="GO:0016052">
    <property type="term" value="P:carbohydrate catabolic process"/>
    <property type="evidence" value="ECO:0007669"/>
    <property type="project" value="InterPro"/>
</dbReference>
<sequence>MTLAPATFSSAVAHVNISYKFRNGPEHVIELKDIALRPGQRFTNDAVQIITDISPASNEPNQILSIRIKAIKPLEFRHFESKYVVELDGQRMLANGFQSWSQARELVAGDKIPAIRSTVAYLTQYNLQGDYDFFEHSGEKGHIHSSSYTHFRDVKNIVSFFGSLSEQFGYTYFKADFNKNTLSIYKDVLGKHIDQDQTLELVKIFLAQGHDKEKEIWDTYASYFTDRRSLKGNVHRARHVNGWTSWYNYYGDVSEEIVLSNLKALQEHKYPINIFQIDDGFQTAIGDWLSINNKFPNGLKPVADRINSAGFTPGLWLAPYAVGFTSDLASKHPEWLVQDPETKMPIVAGPNWGGFYALDMYNSEARAYLKKVFDTVLRDWGFGMVKLDFLFAAAMIPRLGKSRGEIMWDAMEFVRELTGTDKLLLGCGVPLACAWRSADYCRIGSDVAPWWEGM</sequence>
<dbReference type="PANTHER" id="PTHR43053:SF3">
    <property type="entry name" value="ALPHA-GALACTOSIDASE C-RELATED"/>
    <property type="match status" value="1"/>
</dbReference>
<evidence type="ECO:0000256" key="4">
    <source>
        <dbReference type="ARBA" id="ARBA00023295"/>
    </source>
</evidence>
<dbReference type="GO" id="GO:0004557">
    <property type="term" value="F:alpha-galactosidase activity"/>
    <property type="evidence" value="ECO:0007669"/>
    <property type="project" value="UniProtKB-EC"/>
</dbReference>
<gene>
    <name evidence="5" type="ORF">BDA99DRAFT_439225</name>
</gene>
<dbReference type="InterPro" id="IPR050985">
    <property type="entry name" value="Alpha-glycosidase_related"/>
</dbReference>
<keyword evidence="3 5" id="KW-0378">Hydrolase</keyword>
<dbReference type="CDD" id="cd14791">
    <property type="entry name" value="GH36"/>
    <property type="match status" value="1"/>
</dbReference>
<keyword evidence="6" id="KW-1185">Reference proteome</keyword>
<dbReference type="EC" id="3.2.1.22" evidence="2"/>
<dbReference type="InterPro" id="IPR002252">
    <property type="entry name" value="Glyco_hydro_36"/>
</dbReference>
<organism evidence="5 6">
    <name type="scientific">Phascolomyces articulosus</name>
    <dbReference type="NCBI Taxonomy" id="60185"/>
    <lineage>
        <taxon>Eukaryota</taxon>
        <taxon>Fungi</taxon>
        <taxon>Fungi incertae sedis</taxon>
        <taxon>Mucoromycota</taxon>
        <taxon>Mucoromycotina</taxon>
        <taxon>Mucoromycetes</taxon>
        <taxon>Mucorales</taxon>
        <taxon>Lichtheimiaceae</taxon>
        <taxon>Phascolomyces</taxon>
    </lineage>
</organism>
<evidence type="ECO:0000313" key="6">
    <source>
        <dbReference type="Proteomes" id="UP001209540"/>
    </source>
</evidence>
<protein>
    <recommendedName>
        <fullName evidence="2">alpha-galactosidase</fullName>
        <ecNumber evidence="2">3.2.1.22</ecNumber>
    </recommendedName>
</protein>
<evidence type="ECO:0000256" key="2">
    <source>
        <dbReference type="ARBA" id="ARBA00012755"/>
    </source>
</evidence>
<dbReference type="PANTHER" id="PTHR43053">
    <property type="entry name" value="GLYCOSIDASE FAMILY 31"/>
    <property type="match status" value="1"/>
</dbReference>
<comment type="catalytic activity">
    <reaction evidence="1">
        <text>Hydrolysis of terminal, non-reducing alpha-D-galactose residues in alpha-D-galactosides, including galactose oligosaccharides, galactomannans and galactolipids.</text>
        <dbReference type="EC" id="3.2.1.22"/>
    </reaction>
</comment>
<reference evidence="5" key="2">
    <citation type="submission" date="2023-02" db="EMBL/GenBank/DDBJ databases">
        <authorList>
            <consortium name="DOE Joint Genome Institute"/>
            <person name="Mondo S.J."/>
            <person name="Chang Y."/>
            <person name="Wang Y."/>
            <person name="Ahrendt S."/>
            <person name="Andreopoulos W."/>
            <person name="Barry K."/>
            <person name="Beard J."/>
            <person name="Benny G.L."/>
            <person name="Blankenship S."/>
            <person name="Bonito G."/>
            <person name="Cuomo C."/>
            <person name="Desiro A."/>
            <person name="Gervers K.A."/>
            <person name="Hundley H."/>
            <person name="Kuo A."/>
            <person name="LaButti K."/>
            <person name="Lang B.F."/>
            <person name="Lipzen A."/>
            <person name="O'Donnell K."/>
            <person name="Pangilinan J."/>
            <person name="Reynolds N."/>
            <person name="Sandor L."/>
            <person name="Smith M.W."/>
            <person name="Tsang A."/>
            <person name="Grigoriev I.V."/>
            <person name="Stajich J.E."/>
            <person name="Spatafora J.W."/>
        </authorList>
    </citation>
    <scope>NUCLEOTIDE SEQUENCE</scope>
    <source>
        <strain evidence="5">RSA 2281</strain>
    </source>
</reference>
<dbReference type="InterPro" id="IPR013785">
    <property type="entry name" value="Aldolase_TIM"/>
</dbReference>
<dbReference type="Gene3D" id="3.20.20.70">
    <property type="entry name" value="Aldolase class I"/>
    <property type="match status" value="1"/>
</dbReference>
<dbReference type="Pfam" id="PF02065">
    <property type="entry name" value="Melibiase"/>
    <property type="match status" value="1"/>
</dbReference>
<keyword evidence="4" id="KW-0326">Glycosidase</keyword>
<dbReference type="EMBL" id="JAIXMP010000015">
    <property type="protein sequence ID" value="KAI9261605.1"/>
    <property type="molecule type" value="Genomic_DNA"/>
</dbReference>
<proteinExistence type="predicted"/>
<reference evidence="5" key="1">
    <citation type="journal article" date="2022" name="IScience">
        <title>Evolution of zygomycete secretomes and the origins of terrestrial fungal ecologies.</title>
        <authorList>
            <person name="Chang Y."/>
            <person name="Wang Y."/>
            <person name="Mondo S."/>
            <person name="Ahrendt S."/>
            <person name="Andreopoulos W."/>
            <person name="Barry K."/>
            <person name="Beard J."/>
            <person name="Benny G.L."/>
            <person name="Blankenship S."/>
            <person name="Bonito G."/>
            <person name="Cuomo C."/>
            <person name="Desiro A."/>
            <person name="Gervers K.A."/>
            <person name="Hundley H."/>
            <person name="Kuo A."/>
            <person name="LaButti K."/>
            <person name="Lang B.F."/>
            <person name="Lipzen A."/>
            <person name="O'Donnell K."/>
            <person name="Pangilinan J."/>
            <person name="Reynolds N."/>
            <person name="Sandor L."/>
            <person name="Smith M.E."/>
            <person name="Tsang A."/>
            <person name="Grigoriev I.V."/>
            <person name="Stajich J.E."/>
            <person name="Spatafora J.W."/>
        </authorList>
    </citation>
    <scope>NUCLEOTIDE SEQUENCE</scope>
    <source>
        <strain evidence="5">RSA 2281</strain>
    </source>
</reference>